<dbReference type="AlphaFoldDB" id="A0A256GQJ3"/>
<sequence length="60" mass="6591">METAFLNLQNSEVAVEDGASQGFRKTAIATFLPDNPASEIQDSDFWAFLRSLKLAPTSSR</sequence>
<organism evidence="1 2">
    <name type="scientific">Brucella lupini</name>
    <dbReference type="NCBI Taxonomy" id="255457"/>
    <lineage>
        <taxon>Bacteria</taxon>
        <taxon>Pseudomonadati</taxon>
        <taxon>Pseudomonadota</taxon>
        <taxon>Alphaproteobacteria</taxon>
        <taxon>Hyphomicrobiales</taxon>
        <taxon>Brucellaceae</taxon>
        <taxon>Brucella/Ochrobactrum group</taxon>
        <taxon>Brucella</taxon>
    </lineage>
</organism>
<evidence type="ECO:0000313" key="2">
    <source>
        <dbReference type="Proteomes" id="UP000216363"/>
    </source>
</evidence>
<dbReference type="EMBL" id="NNRN01000046">
    <property type="protein sequence ID" value="OYR29445.1"/>
    <property type="molecule type" value="Genomic_DNA"/>
</dbReference>
<evidence type="ECO:0000313" key="1">
    <source>
        <dbReference type="EMBL" id="OYR29445.1"/>
    </source>
</evidence>
<reference evidence="1 2" key="1">
    <citation type="submission" date="2017-07" db="EMBL/GenBank/DDBJ databases">
        <title>Draft genome of Ochrobactrum lupini type strain LUP21.</title>
        <authorList>
            <person name="Krzyzanowska D.M."/>
            <person name="Jafra S."/>
        </authorList>
    </citation>
    <scope>NUCLEOTIDE SEQUENCE [LARGE SCALE GENOMIC DNA]</scope>
    <source>
        <strain evidence="1 2">LUP21</strain>
    </source>
</reference>
<gene>
    <name evidence="1" type="ORF">CES86_2007</name>
</gene>
<protein>
    <submittedName>
        <fullName evidence="1">Uncharacterized protein</fullName>
    </submittedName>
</protein>
<name>A0A256GQJ3_9HYPH</name>
<proteinExistence type="predicted"/>
<comment type="caution">
    <text evidence="1">The sequence shown here is derived from an EMBL/GenBank/DDBJ whole genome shotgun (WGS) entry which is preliminary data.</text>
</comment>
<dbReference type="Proteomes" id="UP000216363">
    <property type="component" value="Unassembled WGS sequence"/>
</dbReference>
<accession>A0A256GQJ3</accession>